<keyword evidence="8" id="KW-1185">Reference proteome</keyword>
<dbReference type="InterPro" id="IPR008927">
    <property type="entry name" value="6-PGluconate_DH-like_C_sf"/>
</dbReference>
<protein>
    <submittedName>
        <fullName evidence="7">6-phosphogluconate dehydrogenase NAD-binding</fullName>
    </submittedName>
</protein>
<name>B7JX38_RIPO1</name>
<evidence type="ECO:0000259" key="6">
    <source>
        <dbReference type="Pfam" id="PF14833"/>
    </source>
</evidence>
<evidence type="ECO:0000256" key="1">
    <source>
        <dbReference type="ARBA" id="ARBA00009080"/>
    </source>
</evidence>
<proteinExistence type="inferred from homology"/>
<accession>B7JX38</accession>
<evidence type="ECO:0000313" key="7">
    <source>
        <dbReference type="EMBL" id="ACK67026.1"/>
    </source>
</evidence>
<dbReference type="InterPro" id="IPR036291">
    <property type="entry name" value="NAD(P)-bd_dom_sf"/>
</dbReference>
<feature type="active site" evidence="4">
    <location>
        <position position="172"/>
    </location>
</feature>
<dbReference type="SUPFAM" id="SSF48179">
    <property type="entry name" value="6-phosphogluconate dehydrogenase C-terminal domain-like"/>
    <property type="match status" value="1"/>
</dbReference>
<dbReference type="InterPro" id="IPR006115">
    <property type="entry name" value="6PGDH_NADP-bd"/>
</dbReference>
<gene>
    <name evidence="7" type="ordered locus">PCC8801_3042</name>
</gene>
<dbReference type="STRING" id="41431.PCC8801_3042"/>
<keyword evidence="3" id="KW-0520">NAD</keyword>
<dbReference type="Gene3D" id="1.10.1040.10">
    <property type="entry name" value="N-(1-d-carboxylethyl)-l-norvaline Dehydrogenase, domain 2"/>
    <property type="match status" value="1"/>
</dbReference>
<feature type="domain" description="3-hydroxyisobutyrate dehydrogenase-like NAD-binding" evidence="6">
    <location>
        <begin position="166"/>
        <end position="285"/>
    </location>
</feature>
<dbReference type="GO" id="GO:0016491">
    <property type="term" value="F:oxidoreductase activity"/>
    <property type="evidence" value="ECO:0007669"/>
    <property type="project" value="UniProtKB-KW"/>
</dbReference>
<dbReference type="PANTHER" id="PTHR43580">
    <property type="entry name" value="OXIDOREDUCTASE GLYR1-RELATED"/>
    <property type="match status" value="1"/>
</dbReference>
<dbReference type="AlphaFoldDB" id="B7JX38"/>
<sequence length="297" mass="32391">MTEKMNIGVLGTGLMGKPLAQRLLQANLSVTVYNRTFSQVVELQSMGANLAKTPLEAIQLSNVLILMLTDANAIREVILSTESASALQNRTVIQMGTIAPDESRTIQQEVQARGGDYLEAPVLGSIPEAKAGTLLVMVGARKSQFEEWKGLLQHFGEQPQHIGEVGTASALKLALNQLIAALTSGFALSLGLIERQGVDVDKFMAILRESALYAPTFDKKLDRMKQRNFDNPNFPTKHLLKDVDLFLSQAEENGLNTQGLKGVRGLIQKTIALGLSDSDYSALFSAIHQEEHDNIIH</sequence>
<dbReference type="Gene3D" id="3.40.50.720">
    <property type="entry name" value="NAD(P)-binding Rossmann-like Domain"/>
    <property type="match status" value="1"/>
</dbReference>
<dbReference type="Proteomes" id="UP000008204">
    <property type="component" value="Chromosome"/>
</dbReference>
<dbReference type="KEGG" id="cyp:PCC8801_3042"/>
<feature type="domain" description="6-phosphogluconate dehydrogenase NADP-binding" evidence="5">
    <location>
        <begin position="6"/>
        <end position="163"/>
    </location>
</feature>
<dbReference type="InterPro" id="IPR015815">
    <property type="entry name" value="HIBADH-related"/>
</dbReference>
<dbReference type="eggNOG" id="COG2084">
    <property type="taxonomic scope" value="Bacteria"/>
</dbReference>
<evidence type="ECO:0000256" key="3">
    <source>
        <dbReference type="ARBA" id="ARBA00023027"/>
    </source>
</evidence>
<dbReference type="EMBL" id="CP001287">
    <property type="protein sequence ID" value="ACK67026.1"/>
    <property type="molecule type" value="Genomic_DNA"/>
</dbReference>
<dbReference type="InterPro" id="IPR013328">
    <property type="entry name" value="6PGD_dom2"/>
</dbReference>
<dbReference type="PANTHER" id="PTHR43580:SF9">
    <property type="entry name" value="GLYOXYLATE_SUCCINIC SEMIALDEHYDE REDUCTASE 1"/>
    <property type="match status" value="1"/>
</dbReference>
<dbReference type="GO" id="GO:0051287">
    <property type="term" value="F:NAD binding"/>
    <property type="evidence" value="ECO:0007669"/>
    <property type="project" value="InterPro"/>
</dbReference>
<organism evidence="7 8">
    <name type="scientific">Rippkaea orientalis (strain PCC 8801 / RF-1)</name>
    <name type="common">Cyanothece sp. (strain PCC 8801)</name>
    <dbReference type="NCBI Taxonomy" id="41431"/>
    <lineage>
        <taxon>Bacteria</taxon>
        <taxon>Bacillati</taxon>
        <taxon>Cyanobacteriota</taxon>
        <taxon>Cyanophyceae</taxon>
        <taxon>Oscillatoriophycideae</taxon>
        <taxon>Chroococcales</taxon>
        <taxon>Aphanothecaceae</taxon>
        <taxon>Rippkaea</taxon>
        <taxon>Rippkaea orientalis</taxon>
    </lineage>
</organism>
<dbReference type="GO" id="GO:0050661">
    <property type="term" value="F:NADP binding"/>
    <property type="evidence" value="ECO:0007669"/>
    <property type="project" value="InterPro"/>
</dbReference>
<dbReference type="InterPro" id="IPR029154">
    <property type="entry name" value="HIBADH-like_NADP-bd"/>
</dbReference>
<dbReference type="Pfam" id="PF03446">
    <property type="entry name" value="NAD_binding_2"/>
    <property type="match status" value="1"/>
</dbReference>
<dbReference type="HOGENOM" id="CLU_035117_0_8_3"/>
<comment type="similarity">
    <text evidence="1">Belongs to the HIBADH-related family.</text>
</comment>
<dbReference type="Pfam" id="PF14833">
    <property type="entry name" value="NAD_binding_11"/>
    <property type="match status" value="1"/>
</dbReference>
<dbReference type="InterPro" id="IPR051265">
    <property type="entry name" value="HIBADH-related_NP60_sf"/>
</dbReference>
<evidence type="ECO:0000259" key="5">
    <source>
        <dbReference type="Pfam" id="PF03446"/>
    </source>
</evidence>
<evidence type="ECO:0000313" key="8">
    <source>
        <dbReference type="Proteomes" id="UP000008204"/>
    </source>
</evidence>
<evidence type="ECO:0000256" key="2">
    <source>
        <dbReference type="ARBA" id="ARBA00023002"/>
    </source>
</evidence>
<reference evidence="8" key="1">
    <citation type="journal article" date="2011" name="MBio">
        <title>Novel metabolic attributes of the genus Cyanothece, comprising a group of unicellular nitrogen-fixing Cyanobacteria.</title>
        <authorList>
            <person name="Bandyopadhyay A."/>
            <person name="Elvitigala T."/>
            <person name="Welsh E."/>
            <person name="Stockel J."/>
            <person name="Liberton M."/>
            <person name="Min H."/>
            <person name="Sherman L.A."/>
            <person name="Pakrasi H.B."/>
        </authorList>
    </citation>
    <scope>NUCLEOTIDE SEQUENCE [LARGE SCALE GENOMIC DNA]</scope>
    <source>
        <strain evidence="8">PCC 8801</strain>
    </source>
</reference>
<dbReference type="OrthoDB" id="9786703at2"/>
<dbReference type="PIRSF" id="PIRSF000103">
    <property type="entry name" value="HIBADH"/>
    <property type="match status" value="1"/>
</dbReference>
<dbReference type="SUPFAM" id="SSF51735">
    <property type="entry name" value="NAD(P)-binding Rossmann-fold domains"/>
    <property type="match status" value="1"/>
</dbReference>
<keyword evidence="2" id="KW-0560">Oxidoreductase</keyword>
<evidence type="ECO:0000256" key="4">
    <source>
        <dbReference type="PIRSR" id="PIRSR000103-1"/>
    </source>
</evidence>